<dbReference type="EMBL" id="SJPK01000003">
    <property type="protein sequence ID" value="TWT72941.1"/>
    <property type="molecule type" value="Genomic_DNA"/>
</dbReference>
<proteinExistence type="predicted"/>
<keyword evidence="4" id="KW-1185">Reference proteome</keyword>
<dbReference type="Pfam" id="PF00534">
    <property type="entry name" value="Glycos_transf_1"/>
    <property type="match status" value="1"/>
</dbReference>
<dbReference type="OrthoDB" id="265770at2"/>
<gene>
    <name evidence="3" type="primary">mshA_2</name>
    <name evidence="3" type="ORF">CA85_14020</name>
</gene>
<feature type="domain" description="Glycosyl transferase family 1" evidence="2">
    <location>
        <begin position="197"/>
        <end position="358"/>
    </location>
</feature>
<evidence type="ECO:0000313" key="3">
    <source>
        <dbReference type="EMBL" id="TWT72941.1"/>
    </source>
</evidence>
<sequence>MNEAIRLLHFCPISLGGVAMNAHHQATALCEAGIDVTVLCPPDWRHAETDTSYRQQRTLVSPPPHGSSSRMKSRWLTAKAIWKNASLCDAAIRRGGFENVLFASYMEYLAPLWTPPLRRYRESGVWFGAMVLDPARDYVVGPAWWHQRSVSAGYSFLCDAFVHHDIDLRDHGAPGIPTTVVPHGDYPMPNPTKTSMELRQELQVPPGDTVVLCYGHLRDNKNLQTSIDAIASVQNITLVVAGSEAAPGQQQSAQYQHYASERHVGDKVRWLIGYQSEIETANLFTMADVALMPYDKSFVSASGILYIAVPFQVPMIVSCGDGPLAQTIQEYSLGVRMSEPSVEAIQDGLQRVLSSPGKPRWEAFQKEQSYERNAAIVIERMKKHRTSQQLPESGIKEV</sequence>
<comment type="caution">
    <text evidence="3">The sequence shown here is derived from an EMBL/GenBank/DDBJ whole genome shotgun (WGS) entry which is preliminary data.</text>
</comment>
<accession>A0A5C5YEN7</accession>
<dbReference type="EC" id="2.4.1.250" evidence="3"/>
<keyword evidence="3" id="KW-0328">Glycosyltransferase</keyword>
<dbReference type="SUPFAM" id="SSF53756">
    <property type="entry name" value="UDP-Glycosyltransferase/glycogen phosphorylase"/>
    <property type="match status" value="1"/>
</dbReference>
<feature type="region of interest" description="Disordered" evidence="1">
    <location>
        <begin position="51"/>
        <end position="70"/>
    </location>
</feature>
<evidence type="ECO:0000313" key="4">
    <source>
        <dbReference type="Proteomes" id="UP000318053"/>
    </source>
</evidence>
<dbReference type="GO" id="GO:0102710">
    <property type="term" value="F:D-inositol-3-phosphate glycosyltransferase activity"/>
    <property type="evidence" value="ECO:0007669"/>
    <property type="project" value="UniProtKB-EC"/>
</dbReference>
<dbReference type="AlphaFoldDB" id="A0A5C5YEN7"/>
<reference evidence="3 4" key="1">
    <citation type="submission" date="2019-02" db="EMBL/GenBank/DDBJ databases">
        <title>Deep-cultivation of Planctomycetes and their phenomic and genomic characterization uncovers novel biology.</title>
        <authorList>
            <person name="Wiegand S."/>
            <person name="Jogler M."/>
            <person name="Boedeker C."/>
            <person name="Pinto D."/>
            <person name="Vollmers J."/>
            <person name="Rivas-Marin E."/>
            <person name="Kohn T."/>
            <person name="Peeters S.H."/>
            <person name="Heuer A."/>
            <person name="Rast P."/>
            <person name="Oberbeckmann S."/>
            <person name="Bunk B."/>
            <person name="Jeske O."/>
            <person name="Meyerdierks A."/>
            <person name="Storesund J.E."/>
            <person name="Kallscheuer N."/>
            <person name="Luecker S."/>
            <person name="Lage O.M."/>
            <person name="Pohl T."/>
            <person name="Merkel B.J."/>
            <person name="Hornburger P."/>
            <person name="Mueller R.-W."/>
            <person name="Bruemmer F."/>
            <person name="Labrenz M."/>
            <person name="Spormann A.M."/>
            <person name="Op Den Camp H."/>
            <person name="Overmann J."/>
            <person name="Amann R."/>
            <person name="Jetten M.S.M."/>
            <person name="Mascher T."/>
            <person name="Medema M.H."/>
            <person name="Devos D.P."/>
            <person name="Kaster A.-K."/>
            <person name="Ovreas L."/>
            <person name="Rohde M."/>
            <person name="Galperin M.Y."/>
            <person name="Jogler C."/>
        </authorList>
    </citation>
    <scope>NUCLEOTIDE SEQUENCE [LARGE SCALE GENOMIC DNA]</scope>
    <source>
        <strain evidence="3 4">CA85</strain>
    </source>
</reference>
<name>A0A5C5YEN7_9BACT</name>
<organism evidence="3 4">
    <name type="scientific">Allorhodopirellula solitaria</name>
    <dbReference type="NCBI Taxonomy" id="2527987"/>
    <lineage>
        <taxon>Bacteria</taxon>
        <taxon>Pseudomonadati</taxon>
        <taxon>Planctomycetota</taxon>
        <taxon>Planctomycetia</taxon>
        <taxon>Pirellulales</taxon>
        <taxon>Pirellulaceae</taxon>
        <taxon>Allorhodopirellula</taxon>
    </lineage>
</organism>
<dbReference type="InterPro" id="IPR001296">
    <property type="entry name" value="Glyco_trans_1"/>
</dbReference>
<protein>
    <submittedName>
        <fullName evidence="3">D-inositol-3-phosphate glycosyltransferase</fullName>
        <ecNumber evidence="3">2.4.1.250</ecNumber>
    </submittedName>
</protein>
<evidence type="ECO:0000256" key="1">
    <source>
        <dbReference type="SAM" id="MobiDB-lite"/>
    </source>
</evidence>
<dbReference type="CDD" id="cd03801">
    <property type="entry name" value="GT4_PimA-like"/>
    <property type="match status" value="1"/>
</dbReference>
<evidence type="ECO:0000259" key="2">
    <source>
        <dbReference type="Pfam" id="PF00534"/>
    </source>
</evidence>
<dbReference type="Gene3D" id="3.40.50.2000">
    <property type="entry name" value="Glycogen Phosphorylase B"/>
    <property type="match status" value="1"/>
</dbReference>
<keyword evidence="3" id="KW-0808">Transferase</keyword>
<dbReference type="Proteomes" id="UP000318053">
    <property type="component" value="Unassembled WGS sequence"/>
</dbReference>